<keyword evidence="2 8" id="KW-0813">Transport</keyword>
<comment type="subcellular location">
    <subcellularLocation>
        <location evidence="1 8">Cell outer membrane</location>
        <topology evidence="1 8">Multi-pass membrane protein</topology>
    </subcellularLocation>
</comment>
<evidence type="ECO:0000256" key="1">
    <source>
        <dbReference type="ARBA" id="ARBA00004571"/>
    </source>
</evidence>
<dbReference type="Proteomes" id="UP000190852">
    <property type="component" value="Unassembled WGS sequence"/>
</dbReference>
<dbReference type="InterPro" id="IPR000531">
    <property type="entry name" value="Beta-barrel_TonB"/>
</dbReference>
<evidence type="ECO:0000256" key="2">
    <source>
        <dbReference type="ARBA" id="ARBA00022448"/>
    </source>
</evidence>
<dbReference type="InterPro" id="IPR023997">
    <property type="entry name" value="TonB-dep_OMP_SusC/RagA_CS"/>
</dbReference>
<dbReference type="Pfam" id="PF07715">
    <property type="entry name" value="Plug"/>
    <property type="match status" value="1"/>
</dbReference>
<evidence type="ECO:0000256" key="4">
    <source>
        <dbReference type="ARBA" id="ARBA00022692"/>
    </source>
</evidence>
<evidence type="ECO:0000313" key="15">
    <source>
        <dbReference type="Proteomes" id="UP000190852"/>
    </source>
</evidence>
<dbReference type="EMBL" id="FUYQ01000004">
    <property type="protein sequence ID" value="SKB36213.1"/>
    <property type="molecule type" value="Genomic_DNA"/>
</dbReference>
<evidence type="ECO:0000256" key="6">
    <source>
        <dbReference type="ARBA" id="ARBA00023136"/>
    </source>
</evidence>
<reference evidence="15" key="1">
    <citation type="submission" date="2017-02" db="EMBL/GenBank/DDBJ databases">
        <authorList>
            <person name="Varghese N."/>
            <person name="Submissions S."/>
        </authorList>
    </citation>
    <scope>NUCLEOTIDE SEQUENCE [LARGE SCALE GENOMIC DNA]</scope>
    <source>
        <strain evidence="15">DSM 24967</strain>
    </source>
</reference>
<dbReference type="RefSeq" id="WP_245832511.1">
    <property type="nucleotide sequence ID" value="NZ_FUYQ01000004.1"/>
</dbReference>
<evidence type="ECO:0000259" key="13">
    <source>
        <dbReference type="Pfam" id="PF16344"/>
    </source>
</evidence>
<dbReference type="Gene3D" id="2.60.40.1120">
    <property type="entry name" value="Carboxypeptidase-like, regulatory domain"/>
    <property type="match status" value="1"/>
</dbReference>
<evidence type="ECO:0000256" key="5">
    <source>
        <dbReference type="ARBA" id="ARBA00023077"/>
    </source>
</evidence>
<evidence type="ECO:0000256" key="8">
    <source>
        <dbReference type="PROSITE-ProRule" id="PRU01360"/>
    </source>
</evidence>
<keyword evidence="15" id="KW-1185">Reference proteome</keyword>
<keyword evidence="6 8" id="KW-0472">Membrane</keyword>
<dbReference type="GO" id="GO:0009279">
    <property type="term" value="C:cell outer membrane"/>
    <property type="evidence" value="ECO:0007669"/>
    <property type="project" value="UniProtKB-SubCell"/>
</dbReference>
<evidence type="ECO:0000259" key="11">
    <source>
        <dbReference type="Pfam" id="PF00593"/>
    </source>
</evidence>
<dbReference type="InterPro" id="IPR036942">
    <property type="entry name" value="Beta-barrel_TonB_sf"/>
</dbReference>
<feature type="domain" description="TonB-dependent receptor-like beta-barrel" evidence="11">
    <location>
        <begin position="543"/>
        <end position="1114"/>
    </location>
</feature>
<dbReference type="InterPro" id="IPR023996">
    <property type="entry name" value="TonB-dep_OMP_SusC/RagA"/>
</dbReference>
<evidence type="ECO:0000256" key="7">
    <source>
        <dbReference type="ARBA" id="ARBA00023237"/>
    </source>
</evidence>
<name>A0A1T5ANM5_9BACT</name>
<dbReference type="InterPro" id="IPR032508">
    <property type="entry name" value="FecR_C"/>
</dbReference>
<evidence type="ECO:0000256" key="10">
    <source>
        <dbReference type="SAM" id="SignalP"/>
    </source>
</evidence>
<comment type="similarity">
    <text evidence="8 9">Belongs to the TonB-dependent receptor family.</text>
</comment>
<dbReference type="Gene3D" id="3.55.50.30">
    <property type="match status" value="1"/>
</dbReference>
<keyword evidence="3 8" id="KW-1134">Transmembrane beta strand</keyword>
<proteinExistence type="inferred from homology"/>
<evidence type="ECO:0000259" key="12">
    <source>
        <dbReference type="Pfam" id="PF07715"/>
    </source>
</evidence>
<dbReference type="InterPro" id="IPR039426">
    <property type="entry name" value="TonB-dep_rcpt-like"/>
</dbReference>
<dbReference type="SUPFAM" id="SSF56935">
    <property type="entry name" value="Porins"/>
    <property type="match status" value="1"/>
</dbReference>
<evidence type="ECO:0000256" key="3">
    <source>
        <dbReference type="ARBA" id="ARBA00022452"/>
    </source>
</evidence>
<dbReference type="AlphaFoldDB" id="A0A1T5ANM5"/>
<dbReference type="InterPro" id="IPR037066">
    <property type="entry name" value="Plug_dom_sf"/>
</dbReference>
<dbReference type="InterPro" id="IPR012910">
    <property type="entry name" value="Plug_dom"/>
</dbReference>
<gene>
    <name evidence="14" type="ORF">SAMN05660349_00753</name>
</gene>
<dbReference type="InterPro" id="IPR008969">
    <property type="entry name" value="CarboxyPept-like_regulatory"/>
</dbReference>
<dbReference type="NCBIfam" id="TIGR04057">
    <property type="entry name" value="SusC_RagA_signa"/>
    <property type="match status" value="1"/>
</dbReference>
<accession>A0A1T5ANM5</accession>
<dbReference type="Gene3D" id="2.170.130.10">
    <property type="entry name" value="TonB-dependent receptor, plug domain"/>
    <property type="match status" value="1"/>
</dbReference>
<feature type="domain" description="Protein FecR C-terminal" evidence="13">
    <location>
        <begin position="49"/>
        <end position="113"/>
    </location>
</feature>
<dbReference type="Pfam" id="PF13715">
    <property type="entry name" value="CarbopepD_reg_2"/>
    <property type="match status" value="1"/>
</dbReference>
<dbReference type="Pfam" id="PF16344">
    <property type="entry name" value="FecR_C"/>
    <property type="match status" value="1"/>
</dbReference>
<keyword evidence="5 9" id="KW-0798">TonB box</keyword>
<sequence>MNKKSIVTLPALKRAIKVMKITVLLLCVCLSQAIASSYAQTTSLSVSAKNETLESILKKIEKQSDFLFFYNLEEVNNRVKISLSKKDCSIKEIMDALSASTGITYTIKDRHIVLASPLNETAGTQQNTRKLKGKITDTRGESIIGANVILKGTNTGTITDFDGNFTLDVPQGATLLVSYIGYLSQEVGTANKDMIEIKLREDTQKLEEVVVVGYGTQRKANLTGAVAQVSGDVLESRPIANLSQGLQGVVPNLNVSVNSGAPGQSSSFNIRGTTSLNGGGPLVLVNNVQMDPDLINPEDIASISVLKDAASAAIYGARAAYGVILITTKNGTKEQKPQISLSTNGYWQSPAKTIETINSMEYLNMIDLAYQNGGGSGHYYNPVIYEYAEKYFNDPANNSPVYYDPSIDPNKYQYVGNTNWWDEIYKNSSFSQQYNLAVNGGSENSTYYASLGYNNIGGILKHGDDKYQRFNANLNLSSDITKWLNFSGKVMYNYTKEQHPAGGTSAANSTAYAGVSAYSGYLKNDLSPLMPVRHPDGNYAGQGSYTNPAAIQAQGGNTYGKKNDLWLTGALRVTPFDGLTLNADYTFNSYGQGIKTHVRRFYDYTAVAGTEGYYPWTNPNSVVMSDDEDYYTSFNAFAEYAKTIREDHSFKIMGGYNQEYKHNKFFYAGRKGLIDNDNPALNLAVGDRLMNANETHWSVNGFFMRLNYDYKHKYLLEVNGRYDGSSKFPKNDRYAFFPSLSAAWRISEEGFWEPLKSGWNDLKIRASYGSLGNQAVGSNFPYLPTYSINTAMGYILNGETPVAVGSSGLVSPSFTWETVNQVDLGFDALFLNSRLAASFDWYTRETKDMLTAGQALPATLGANVPTENAADLKTYGFEVSIGWTDQLSNGFKYWAKGVLSDYQSEITRFTNPTGSIGQYYVGRKIGEIWGYRSNGLFQSDEEVASSPKQTKLWGGSWGAGDVKYVDLNNNGEIEWGTNTLDNPGDKTIIGNSTPRYSFGITAGFEYKGFDFEMFWQGIGKRDYMVGGVHFWGFTSQWDTPLKESLDYWTPQNTGAYFPRPNWNNGGNRQTTDRYLQDASYARLKNVTLGYTFPKVWMNQVGISKLRIYVSGENLFTITDMIDSFDPETLSNMTYPINKKLAVGLNLTF</sequence>
<dbReference type="Pfam" id="PF00593">
    <property type="entry name" value="TonB_dep_Rec_b-barrel"/>
    <property type="match status" value="1"/>
</dbReference>
<dbReference type="NCBIfam" id="TIGR04056">
    <property type="entry name" value="OMP_RagA_SusC"/>
    <property type="match status" value="1"/>
</dbReference>
<dbReference type="SUPFAM" id="SSF49464">
    <property type="entry name" value="Carboxypeptidase regulatory domain-like"/>
    <property type="match status" value="1"/>
</dbReference>
<keyword evidence="7 8" id="KW-0998">Cell outer membrane</keyword>
<feature type="domain" description="TonB-dependent receptor plug" evidence="12">
    <location>
        <begin position="219"/>
        <end position="323"/>
    </location>
</feature>
<keyword evidence="10" id="KW-0732">Signal</keyword>
<evidence type="ECO:0000256" key="9">
    <source>
        <dbReference type="RuleBase" id="RU003357"/>
    </source>
</evidence>
<organism evidence="14 15">
    <name type="scientific">Parabacteroides chartae</name>
    <dbReference type="NCBI Taxonomy" id="1037355"/>
    <lineage>
        <taxon>Bacteria</taxon>
        <taxon>Pseudomonadati</taxon>
        <taxon>Bacteroidota</taxon>
        <taxon>Bacteroidia</taxon>
        <taxon>Bacteroidales</taxon>
        <taxon>Tannerellaceae</taxon>
        <taxon>Parabacteroides</taxon>
    </lineage>
</organism>
<dbReference type="Gene3D" id="2.40.170.20">
    <property type="entry name" value="TonB-dependent receptor, beta-barrel domain"/>
    <property type="match status" value="1"/>
</dbReference>
<feature type="chain" id="PRO_5012256346" evidence="10">
    <location>
        <begin position="36"/>
        <end position="1148"/>
    </location>
</feature>
<protein>
    <submittedName>
        <fullName evidence="14">TonB-linked outer membrane protein, SusC/RagA family</fullName>
    </submittedName>
</protein>
<dbReference type="PROSITE" id="PS52016">
    <property type="entry name" value="TONB_DEPENDENT_REC_3"/>
    <property type="match status" value="1"/>
</dbReference>
<dbReference type="FunFam" id="2.60.40.1120:FF:000003">
    <property type="entry name" value="Outer membrane protein Omp121"/>
    <property type="match status" value="1"/>
</dbReference>
<keyword evidence="4 8" id="KW-0812">Transmembrane</keyword>
<evidence type="ECO:0000313" key="14">
    <source>
        <dbReference type="EMBL" id="SKB36213.1"/>
    </source>
</evidence>
<feature type="signal peptide" evidence="10">
    <location>
        <begin position="1"/>
        <end position="35"/>
    </location>
</feature>